<name>A0A1H8EVI0_9BACL</name>
<dbReference type="Pfam" id="PF13646">
    <property type="entry name" value="HEAT_2"/>
    <property type="match status" value="1"/>
</dbReference>
<dbReference type="PANTHER" id="PTHR12697">
    <property type="entry name" value="PBS LYASE HEAT-LIKE PROTEIN"/>
    <property type="match status" value="1"/>
</dbReference>
<dbReference type="InterPro" id="IPR025989">
    <property type="entry name" value="Virulence_F_dom"/>
</dbReference>
<dbReference type="STRING" id="1173111.SAMN05444955_107202"/>
<dbReference type="SMART" id="SM00567">
    <property type="entry name" value="EZ_HEAT"/>
    <property type="match status" value="4"/>
</dbReference>
<organism evidence="3 4">
    <name type="scientific">Lihuaxuella thermophila</name>
    <dbReference type="NCBI Taxonomy" id="1173111"/>
    <lineage>
        <taxon>Bacteria</taxon>
        <taxon>Bacillati</taxon>
        <taxon>Bacillota</taxon>
        <taxon>Bacilli</taxon>
        <taxon>Bacillales</taxon>
        <taxon>Thermoactinomycetaceae</taxon>
        <taxon>Lihuaxuella</taxon>
    </lineage>
</organism>
<dbReference type="Gene3D" id="3.30.1370.70">
    <property type="entry name" value="Scaffold protein Nfu/NifU, N-terminal domain"/>
    <property type="match status" value="1"/>
</dbReference>
<dbReference type="SUPFAM" id="SSF110836">
    <property type="entry name" value="Hypothetical protein SAV1430"/>
    <property type="match status" value="1"/>
</dbReference>
<dbReference type="OrthoDB" id="420201at2"/>
<gene>
    <name evidence="3" type="ORF">SAMN05444955_107202</name>
</gene>
<dbReference type="InterPro" id="IPR016024">
    <property type="entry name" value="ARM-type_fold"/>
</dbReference>
<dbReference type="GO" id="GO:0016491">
    <property type="term" value="F:oxidoreductase activity"/>
    <property type="evidence" value="ECO:0007669"/>
    <property type="project" value="TreeGrafter"/>
</dbReference>
<reference evidence="3 4" key="1">
    <citation type="submission" date="2016-10" db="EMBL/GenBank/DDBJ databases">
        <authorList>
            <person name="de Groot N.N."/>
        </authorList>
    </citation>
    <scope>NUCLEOTIDE SEQUENCE [LARGE SCALE GENOMIC DNA]</scope>
    <source>
        <strain evidence="3 4">DSM 46701</strain>
    </source>
</reference>
<accession>A0A1H8EVI0</accession>
<dbReference type="InterPro" id="IPR036498">
    <property type="entry name" value="Nfu/NifU_N_sf"/>
</dbReference>
<dbReference type="InterPro" id="IPR014824">
    <property type="entry name" value="Nfu/NifU_N"/>
</dbReference>
<dbReference type="InterPro" id="IPR004155">
    <property type="entry name" value="PBS_lyase_HEAT"/>
</dbReference>
<proteinExistence type="predicted"/>
<evidence type="ECO:0000313" key="4">
    <source>
        <dbReference type="Proteomes" id="UP000199695"/>
    </source>
</evidence>
<dbReference type="InterPro" id="IPR011989">
    <property type="entry name" value="ARM-like"/>
</dbReference>
<dbReference type="Gene3D" id="1.25.10.10">
    <property type="entry name" value="Leucine-rich Repeat Variant"/>
    <property type="match status" value="1"/>
</dbReference>
<feature type="region of interest" description="Disordered" evidence="1">
    <location>
        <begin position="367"/>
        <end position="387"/>
    </location>
</feature>
<evidence type="ECO:0000259" key="2">
    <source>
        <dbReference type="SMART" id="SM00932"/>
    </source>
</evidence>
<dbReference type="SUPFAM" id="SSF48371">
    <property type="entry name" value="ARM repeat"/>
    <property type="match status" value="1"/>
</dbReference>
<feature type="compositionally biased region" description="Polar residues" evidence="1">
    <location>
        <begin position="370"/>
        <end position="379"/>
    </location>
</feature>
<dbReference type="RefSeq" id="WP_089968128.1">
    <property type="nucleotide sequence ID" value="NZ_FOCQ01000007.1"/>
</dbReference>
<feature type="domain" description="Scaffold protein Nfu/NifU N-terminal" evidence="2">
    <location>
        <begin position="4"/>
        <end position="88"/>
    </location>
</feature>
<keyword evidence="4" id="KW-1185">Reference proteome</keyword>
<dbReference type="AlphaFoldDB" id="A0A1H8EVI0"/>
<dbReference type="Pfam" id="PF13769">
    <property type="entry name" value="Virulence_fact"/>
    <property type="match status" value="1"/>
</dbReference>
<sequence length="387" mass="43075">MKIVSIEPTPSPNVMKLNLDESLPPGKSYNFSLASKEQAPGYIQKLLMIEGVIGVFQVLDFISLERHPKADWQTVLSKAREALGEADGKSQMAPVAGEAERTAAESFGEVTVYIQKLKGIPIQVKCVKDGEEVRVGLPERFKEAVMKAQSATTNLVFERKWEEQSPRYGNLQEVGEQVAEEIAAAYDEVRLKSLVEAAFAPENERQTKREGISVQDVLSALDHPEWEKRYAALEQMEPTLEAIPVLDKALGDEKTAIRRLAVVYLGLIGEKEVLPYLYRALKDPSAIVRRTAGDSLSDMGDPDATPAMCEALRDKNKLVRWRAARFLYEVGDETAIPALKEAVNDPEFEVRMQAQIALERIERGEEASGTVWQQMTRSISGEKKGND</sequence>
<dbReference type="PANTHER" id="PTHR12697:SF37">
    <property type="entry name" value="CONSERVED VIRULENCE FACTOR C"/>
    <property type="match status" value="1"/>
</dbReference>
<dbReference type="SMART" id="SM00932">
    <property type="entry name" value="Nfu_N"/>
    <property type="match status" value="1"/>
</dbReference>
<dbReference type="EMBL" id="FOCQ01000007">
    <property type="protein sequence ID" value="SEN23641.1"/>
    <property type="molecule type" value="Genomic_DNA"/>
</dbReference>
<evidence type="ECO:0000313" key="3">
    <source>
        <dbReference type="EMBL" id="SEN23641.1"/>
    </source>
</evidence>
<evidence type="ECO:0000256" key="1">
    <source>
        <dbReference type="SAM" id="MobiDB-lite"/>
    </source>
</evidence>
<dbReference type="Pfam" id="PF08712">
    <property type="entry name" value="Nfu_N"/>
    <property type="match status" value="1"/>
</dbReference>
<dbReference type="Proteomes" id="UP000199695">
    <property type="component" value="Unassembled WGS sequence"/>
</dbReference>
<protein>
    <submittedName>
        <fullName evidence="3">Scaffold protein Nfu/NifU N terminal</fullName>
    </submittedName>
</protein>